<dbReference type="InterPro" id="IPR024909">
    <property type="entry name" value="Cys-tRNA/MSH_ligase"/>
</dbReference>
<dbReference type="GO" id="GO:0008270">
    <property type="term" value="F:zinc ion binding"/>
    <property type="evidence" value="ECO:0007669"/>
    <property type="project" value="UniProtKB-UniRule"/>
</dbReference>
<comment type="cofactor">
    <cofactor evidence="10">
        <name>Zn(2+)</name>
        <dbReference type="ChEBI" id="CHEBI:29105"/>
    </cofactor>
    <text evidence="10">Binds 1 zinc ion per subunit.</text>
</comment>
<feature type="binding site" evidence="10">
    <location>
        <position position="227"/>
    </location>
    <ligand>
        <name>Zn(2+)</name>
        <dbReference type="ChEBI" id="CHEBI:29105"/>
    </ligand>
</feature>
<dbReference type="InterPro" id="IPR032678">
    <property type="entry name" value="tRNA-synt_1_cat_dom"/>
</dbReference>
<dbReference type="PRINTS" id="PR00983">
    <property type="entry name" value="TRNASYNTHCYS"/>
</dbReference>
<dbReference type="Proteomes" id="UP000583800">
    <property type="component" value="Unassembled WGS sequence"/>
</dbReference>
<dbReference type="SUPFAM" id="SSF52374">
    <property type="entry name" value="Nucleotidylyl transferase"/>
    <property type="match status" value="1"/>
</dbReference>
<keyword evidence="7 10" id="KW-0862">Zinc</keyword>
<dbReference type="NCBIfam" id="TIGR03447">
    <property type="entry name" value="mycothiol_MshC"/>
    <property type="match status" value="1"/>
</dbReference>
<dbReference type="GO" id="GO:0006423">
    <property type="term" value="P:cysteinyl-tRNA aminoacylation"/>
    <property type="evidence" value="ECO:0007669"/>
    <property type="project" value="TreeGrafter"/>
</dbReference>
<feature type="binding site" evidence="10">
    <location>
        <begin position="43"/>
        <end position="46"/>
    </location>
    <ligand>
        <name>L-cysteinyl-5'-AMP</name>
        <dbReference type="ChEBI" id="CHEBI:144924"/>
    </ligand>
</feature>
<evidence type="ECO:0000256" key="2">
    <source>
        <dbReference type="ARBA" id="ARBA00007723"/>
    </source>
</evidence>
<dbReference type="AlphaFoldDB" id="A0A7X0C4I1"/>
<dbReference type="CDD" id="cd00672">
    <property type="entry name" value="CysRS_core"/>
    <property type="match status" value="1"/>
</dbReference>
<feature type="short sequence motif" description="'HIGH' region" evidence="10">
    <location>
        <begin position="45"/>
        <end position="55"/>
    </location>
</feature>
<feature type="binding site" evidence="10">
    <location>
        <position position="279"/>
    </location>
    <ligand>
        <name>L-cysteinyl-5'-AMP</name>
        <dbReference type="ChEBI" id="CHEBI:144924"/>
    </ligand>
</feature>
<feature type="region of interest" description="Disordered" evidence="11">
    <location>
        <begin position="386"/>
        <end position="408"/>
    </location>
</feature>
<feature type="compositionally biased region" description="Low complexity" evidence="11">
    <location>
        <begin position="386"/>
        <end position="398"/>
    </location>
</feature>
<reference evidence="13 14" key="1">
    <citation type="submission" date="2020-08" db="EMBL/GenBank/DDBJ databases">
        <title>Sequencing the genomes of 1000 actinobacteria strains.</title>
        <authorList>
            <person name="Klenk H.-P."/>
        </authorList>
    </citation>
    <scope>NUCLEOTIDE SEQUENCE [LARGE SCALE GENOMIC DNA]</scope>
    <source>
        <strain evidence="13 14">DSM 45913</strain>
    </source>
</reference>
<feature type="binding site" evidence="10">
    <location>
        <begin position="81"/>
        <end position="83"/>
    </location>
    <ligand>
        <name>L-cysteinyl-5'-AMP</name>
        <dbReference type="ChEBI" id="CHEBI:144924"/>
    </ligand>
</feature>
<evidence type="ECO:0000313" key="13">
    <source>
        <dbReference type="EMBL" id="MBB6348373.1"/>
    </source>
</evidence>
<organism evidence="13 14">
    <name type="scientific">Nonomuraea muscovyensis</name>
    <dbReference type="NCBI Taxonomy" id="1124761"/>
    <lineage>
        <taxon>Bacteria</taxon>
        <taxon>Bacillati</taxon>
        <taxon>Actinomycetota</taxon>
        <taxon>Actinomycetes</taxon>
        <taxon>Streptosporangiales</taxon>
        <taxon>Streptosporangiaceae</taxon>
        <taxon>Nonomuraea</taxon>
    </lineage>
</organism>
<dbReference type="GO" id="GO:0010125">
    <property type="term" value="P:mycothiol biosynthetic process"/>
    <property type="evidence" value="ECO:0007669"/>
    <property type="project" value="UniProtKB-UniRule"/>
</dbReference>
<evidence type="ECO:0000313" key="14">
    <source>
        <dbReference type="Proteomes" id="UP000583800"/>
    </source>
</evidence>
<feature type="domain" description="tRNA synthetases class I catalytic" evidence="12">
    <location>
        <begin position="38"/>
        <end position="331"/>
    </location>
</feature>
<feature type="binding site" evidence="10">
    <location>
        <position position="43"/>
    </location>
    <ligand>
        <name>Zn(2+)</name>
        <dbReference type="ChEBI" id="CHEBI:29105"/>
    </ligand>
</feature>
<keyword evidence="14" id="KW-1185">Reference proteome</keyword>
<dbReference type="PANTHER" id="PTHR10890:SF3">
    <property type="entry name" value="CYSTEINE--TRNA LIGASE, CYTOPLASMIC"/>
    <property type="match status" value="1"/>
</dbReference>
<feature type="short sequence motif" description="'ERGGDP' region" evidence="10">
    <location>
        <begin position="183"/>
        <end position="188"/>
    </location>
</feature>
<proteinExistence type="inferred from homology"/>
<dbReference type="Pfam" id="PF01406">
    <property type="entry name" value="tRNA-synt_1e"/>
    <property type="match status" value="1"/>
</dbReference>
<dbReference type="EMBL" id="JACHJB010000002">
    <property type="protein sequence ID" value="MBB6348373.1"/>
    <property type="molecule type" value="Genomic_DNA"/>
</dbReference>
<sequence length="427" mass="46091">MRSWSAPNIPDLPGAGVPLRLHDTATGQVRQTDPGPTARMYVCGITPYDATHLGHANTYLAFDLAGRVWRDNGHDVHYTQNTTDVDDPLLERAEQTGVAWQDLAEREIELFRTDMEALRIVPPRDYVGVTEVIGRVAELIESLRAKGVTYELDGDVYFSSADAPKFGQVSGYDERLMLKLFAERGGDPDRPGKRHPLDWRLWQAERPGEPSWESPLGRGRPGWHIECTAIALDHLGAGFDVAGGGSDLIFPHHECGASEGHAATGEWPFAKSYTHAGMVALDGEKMSKSRGNLVFVSKLRTAHDPMAVRLVLLAHHYRADWEYTPGQLAAAERRLDRWRAAVALPAGPPAGDLLARVRELLADDLDAPGALAAIDAWTHRALGDGTDTTGTGAAESTGSAGGEGAGTDAAAPRLVRDLVDALLGVAL</sequence>
<dbReference type="GO" id="GO:0004817">
    <property type="term" value="F:cysteine-tRNA ligase activity"/>
    <property type="evidence" value="ECO:0007669"/>
    <property type="project" value="TreeGrafter"/>
</dbReference>
<keyword evidence="5 10" id="KW-0479">Metal-binding</keyword>
<keyword evidence="8 10" id="KW-0067">ATP-binding</keyword>
<evidence type="ECO:0000256" key="8">
    <source>
        <dbReference type="ARBA" id="ARBA00022840"/>
    </source>
</evidence>
<evidence type="ECO:0000256" key="1">
    <source>
        <dbReference type="ARBA" id="ARBA00003679"/>
    </source>
</evidence>
<dbReference type="InterPro" id="IPR014729">
    <property type="entry name" value="Rossmann-like_a/b/a_fold"/>
</dbReference>
<feature type="binding site" evidence="10">
    <location>
        <position position="252"/>
    </location>
    <ligand>
        <name>Zn(2+)</name>
        <dbReference type="ChEBI" id="CHEBI:29105"/>
    </ligand>
</feature>
<dbReference type="GO" id="GO:0005829">
    <property type="term" value="C:cytosol"/>
    <property type="evidence" value="ECO:0007669"/>
    <property type="project" value="TreeGrafter"/>
</dbReference>
<evidence type="ECO:0000256" key="11">
    <source>
        <dbReference type="SAM" id="MobiDB-lite"/>
    </source>
</evidence>
<dbReference type="Gene3D" id="1.20.120.640">
    <property type="entry name" value="Anticodon-binding domain of a subclass of class I aminoacyl-tRNA synthetases"/>
    <property type="match status" value="1"/>
</dbReference>
<dbReference type="EC" id="6.3.1.13" evidence="10"/>
<evidence type="ECO:0000256" key="3">
    <source>
        <dbReference type="ARBA" id="ARBA00011245"/>
    </source>
</evidence>
<keyword evidence="4 10" id="KW-0436">Ligase</keyword>
<comment type="function">
    <text evidence="1 10">Catalyzes the ATP-dependent condensation of GlcN-Ins and L-cysteine to form L-Cys-GlcN-Ins.</text>
</comment>
<dbReference type="Gene3D" id="3.40.50.620">
    <property type="entry name" value="HUPs"/>
    <property type="match status" value="1"/>
</dbReference>
<evidence type="ECO:0000256" key="10">
    <source>
        <dbReference type="HAMAP-Rule" id="MF_01697"/>
    </source>
</evidence>
<dbReference type="GO" id="GO:0005524">
    <property type="term" value="F:ATP binding"/>
    <property type="evidence" value="ECO:0007669"/>
    <property type="project" value="UniProtKB-KW"/>
</dbReference>
<comment type="similarity">
    <text evidence="2 10">Belongs to the class-I aminoacyl-tRNA synthetase family. MshC subfamily.</text>
</comment>
<name>A0A7X0C4I1_9ACTN</name>
<evidence type="ECO:0000256" key="5">
    <source>
        <dbReference type="ARBA" id="ARBA00022723"/>
    </source>
</evidence>
<evidence type="ECO:0000256" key="6">
    <source>
        <dbReference type="ARBA" id="ARBA00022741"/>
    </source>
</evidence>
<dbReference type="PANTHER" id="PTHR10890">
    <property type="entry name" value="CYSTEINYL-TRNA SYNTHETASE"/>
    <property type="match status" value="1"/>
</dbReference>
<protein>
    <recommendedName>
        <fullName evidence="10">L-cysteine:1D-myo-inositol 2-amino-2-deoxy-alpha-D-glucopyranoside ligase</fullName>
        <shortName evidence="10">L-Cys:GlcN-Ins ligase</shortName>
        <ecNumber evidence="10">6.3.1.13</ecNumber>
    </recommendedName>
    <alternativeName>
        <fullName evidence="10">Mycothiol ligase</fullName>
        <shortName evidence="10">MSH ligase</shortName>
    </alternativeName>
</protein>
<feature type="binding site" evidence="10">
    <location>
        <position position="58"/>
    </location>
    <ligand>
        <name>L-cysteinyl-5'-AMP</name>
        <dbReference type="ChEBI" id="CHEBI:144924"/>
    </ligand>
</feature>
<evidence type="ECO:0000256" key="9">
    <source>
        <dbReference type="ARBA" id="ARBA00048350"/>
    </source>
</evidence>
<comment type="caution">
    <text evidence="13">The sequence shown here is derived from an EMBL/GenBank/DDBJ whole genome shotgun (WGS) entry which is preliminary data.</text>
</comment>
<dbReference type="RefSeq" id="WP_185086150.1">
    <property type="nucleotide sequence ID" value="NZ_JACHJB010000002.1"/>
</dbReference>
<evidence type="ECO:0000256" key="4">
    <source>
        <dbReference type="ARBA" id="ARBA00022598"/>
    </source>
</evidence>
<keyword evidence="6 10" id="KW-0547">Nucleotide-binding</keyword>
<dbReference type="GO" id="GO:0035446">
    <property type="term" value="F:cysteine-glucosaminylinositol ligase activity"/>
    <property type="evidence" value="ECO:0007669"/>
    <property type="project" value="UniProtKB-UniRule"/>
</dbReference>
<comment type="subunit">
    <text evidence="3 10">Monomer.</text>
</comment>
<comment type="catalytic activity">
    <reaction evidence="9 10">
        <text>1D-myo-inositol 2-amino-2-deoxy-alpha-D-glucopyranoside + L-cysteine + ATP = 1D-myo-inositol 2-(L-cysteinylamino)-2-deoxy-alpha-D-glucopyranoside + AMP + diphosphate + H(+)</text>
        <dbReference type="Rhea" id="RHEA:26176"/>
        <dbReference type="ChEBI" id="CHEBI:15378"/>
        <dbReference type="ChEBI" id="CHEBI:30616"/>
        <dbReference type="ChEBI" id="CHEBI:33019"/>
        <dbReference type="ChEBI" id="CHEBI:35235"/>
        <dbReference type="ChEBI" id="CHEBI:58886"/>
        <dbReference type="ChEBI" id="CHEBI:58887"/>
        <dbReference type="ChEBI" id="CHEBI:456215"/>
        <dbReference type="EC" id="6.3.1.13"/>
    </reaction>
</comment>
<gene>
    <name evidence="10" type="primary">mshC</name>
    <name evidence="13" type="ORF">FHU36_004918</name>
</gene>
<dbReference type="InterPro" id="IPR017812">
    <property type="entry name" value="Mycothiol_ligase_MshC"/>
</dbReference>
<dbReference type="FunFam" id="3.40.50.620:FF:000134">
    <property type="entry name" value="L-cysteine:1D-myo-inositol 2-amino-2-deoxy-alpha-D-glucopyranoside ligase"/>
    <property type="match status" value="1"/>
</dbReference>
<evidence type="ECO:0000256" key="7">
    <source>
        <dbReference type="ARBA" id="ARBA00022833"/>
    </source>
</evidence>
<dbReference type="HAMAP" id="MF_01697">
    <property type="entry name" value="MshC"/>
    <property type="match status" value="1"/>
</dbReference>
<accession>A0A7X0C4I1</accession>
<feature type="short sequence motif" description="'KMSKS' region" evidence="10">
    <location>
        <begin position="285"/>
        <end position="289"/>
    </location>
</feature>
<feature type="binding site" evidence="10">
    <location>
        <begin position="245"/>
        <end position="247"/>
    </location>
    <ligand>
        <name>L-cysteinyl-5'-AMP</name>
        <dbReference type="ChEBI" id="CHEBI:144924"/>
    </ligand>
</feature>
<evidence type="ECO:0000259" key="12">
    <source>
        <dbReference type="Pfam" id="PF01406"/>
    </source>
</evidence>
<feature type="binding site" evidence="10">
    <location>
        <position position="223"/>
    </location>
    <ligand>
        <name>L-cysteinyl-5'-AMP</name>
        <dbReference type="ChEBI" id="CHEBI:144924"/>
    </ligand>
</feature>